<dbReference type="RefSeq" id="WP_087141290.1">
    <property type="nucleotide sequence ID" value="NZ_FUIE01000065.1"/>
</dbReference>
<dbReference type="EMBL" id="FUIE01000065">
    <property type="protein sequence ID" value="SJM66989.1"/>
    <property type="molecule type" value="Genomic_DNA"/>
</dbReference>
<comment type="subcellular location">
    <subcellularLocation>
        <location evidence="1">Cell membrane</location>
        <topology evidence="1">Multi-pass membrane protein</topology>
    </subcellularLocation>
</comment>
<evidence type="ECO:0008006" key="9">
    <source>
        <dbReference type="Google" id="ProtNLM"/>
    </source>
</evidence>
<dbReference type="Proteomes" id="UP000195766">
    <property type="component" value="Unassembled WGS sequence"/>
</dbReference>
<dbReference type="AlphaFoldDB" id="A0A1R4GFP6"/>
<feature type="transmembrane region" description="Helical" evidence="6">
    <location>
        <begin position="160"/>
        <end position="187"/>
    </location>
</feature>
<evidence type="ECO:0000256" key="1">
    <source>
        <dbReference type="ARBA" id="ARBA00004651"/>
    </source>
</evidence>
<dbReference type="OrthoDB" id="259025at2"/>
<evidence type="ECO:0000256" key="6">
    <source>
        <dbReference type="SAM" id="Phobius"/>
    </source>
</evidence>
<gene>
    <name evidence="7" type="ORF">FM111_12420</name>
</gene>
<evidence type="ECO:0000256" key="5">
    <source>
        <dbReference type="ARBA" id="ARBA00023136"/>
    </source>
</evidence>
<sequence length="240" mass="25420">MVDVAWTPYCGPAPDPAEALGRWNGDLILLSVMAVATTAGLILLREQQRGRFSAAMAVLAVGFISPLCALSSALFMARTLHHLLLVLAAAPLLALCLPRLKSPRLAAATAVQAVVFWAWHAPEPYAQALSHDGIYWLMQISILGSAVWFWAAVRSARGHAAVAALLAAMLLMGLLGALIVFAGQPLYAPHFASTMAWNMTPLEDQQAAGLIMWAPAAAAYLLAALWRIHGLLKPAGEAAA</sequence>
<protein>
    <recommendedName>
        <fullName evidence="9">Cytochrome c oxidase assembly protein</fullName>
    </recommendedName>
</protein>
<feature type="transmembrane region" description="Helical" evidence="6">
    <location>
        <begin position="134"/>
        <end position="153"/>
    </location>
</feature>
<feature type="transmembrane region" description="Helical" evidence="6">
    <location>
        <begin position="56"/>
        <end position="74"/>
    </location>
</feature>
<feature type="transmembrane region" description="Helical" evidence="6">
    <location>
        <begin position="105"/>
        <end position="122"/>
    </location>
</feature>
<name>A0A1R4GFP6_BREDI</name>
<evidence type="ECO:0000256" key="2">
    <source>
        <dbReference type="ARBA" id="ARBA00022475"/>
    </source>
</evidence>
<proteinExistence type="predicted"/>
<keyword evidence="2" id="KW-1003">Cell membrane</keyword>
<dbReference type="Pfam" id="PF09678">
    <property type="entry name" value="Caa3_CtaG"/>
    <property type="match status" value="1"/>
</dbReference>
<evidence type="ECO:0000256" key="4">
    <source>
        <dbReference type="ARBA" id="ARBA00022989"/>
    </source>
</evidence>
<reference evidence="7 8" key="1">
    <citation type="submission" date="2017-02" db="EMBL/GenBank/DDBJ databases">
        <authorList>
            <person name="Peterson S.W."/>
        </authorList>
    </citation>
    <scope>NUCLEOTIDE SEQUENCE [LARGE SCALE GENOMIC DNA]</scope>
    <source>
        <strain evidence="7 8">3F5N</strain>
    </source>
</reference>
<dbReference type="InterPro" id="IPR019108">
    <property type="entry name" value="Caa3_assmbl_CtaG-rel"/>
</dbReference>
<evidence type="ECO:0000256" key="3">
    <source>
        <dbReference type="ARBA" id="ARBA00022692"/>
    </source>
</evidence>
<feature type="transmembrane region" description="Helical" evidence="6">
    <location>
        <begin position="27"/>
        <end position="44"/>
    </location>
</feature>
<feature type="transmembrane region" description="Helical" evidence="6">
    <location>
        <begin position="207"/>
        <end position="226"/>
    </location>
</feature>
<dbReference type="GO" id="GO:0005886">
    <property type="term" value="C:plasma membrane"/>
    <property type="evidence" value="ECO:0007669"/>
    <property type="project" value="UniProtKB-SubCell"/>
</dbReference>
<keyword evidence="5 6" id="KW-0472">Membrane</keyword>
<accession>A0A1R4GFP6</accession>
<evidence type="ECO:0000313" key="7">
    <source>
        <dbReference type="EMBL" id="SJM66989.1"/>
    </source>
</evidence>
<feature type="transmembrane region" description="Helical" evidence="6">
    <location>
        <begin position="80"/>
        <end position="98"/>
    </location>
</feature>
<keyword evidence="3 6" id="KW-0812">Transmembrane</keyword>
<keyword evidence="4 6" id="KW-1133">Transmembrane helix</keyword>
<organism evidence="7 8">
    <name type="scientific">Brevundimonas diminuta 3F5N</name>
    <dbReference type="NCBI Taxonomy" id="1255603"/>
    <lineage>
        <taxon>Bacteria</taxon>
        <taxon>Pseudomonadati</taxon>
        <taxon>Pseudomonadota</taxon>
        <taxon>Alphaproteobacteria</taxon>
        <taxon>Caulobacterales</taxon>
        <taxon>Caulobacteraceae</taxon>
        <taxon>Brevundimonas</taxon>
    </lineage>
</organism>
<evidence type="ECO:0000313" key="8">
    <source>
        <dbReference type="Proteomes" id="UP000195766"/>
    </source>
</evidence>